<dbReference type="RefSeq" id="WP_117153831.1">
    <property type="nucleotide sequence ID" value="NZ_BMLG01000005.1"/>
</dbReference>
<reference evidence="1" key="1">
    <citation type="journal article" date="2014" name="Int. J. Syst. Evol. Microbiol.">
        <title>Complete genome sequence of Corynebacterium casei LMG S-19264T (=DSM 44701T), isolated from a smear-ripened cheese.</title>
        <authorList>
            <consortium name="US DOE Joint Genome Institute (JGI-PGF)"/>
            <person name="Walter F."/>
            <person name="Albersmeier A."/>
            <person name="Kalinowski J."/>
            <person name="Ruckert C."/>
        </authorList>
    </citation>
    <scope>NUCLEOTIDE SEQUENCE</scope>
    <source>
        <strain evidence="1">CGMCC 1.6333</strain>
    </source>
</reference>
<protein>
    <submittedName>
        <fullName evidence="1">Uncharacterized protein</fullName>
    </submittedName>
</protein>
<sequence>MNKKLISFQLEEVEFQLNNLQKKVMCEEDGKEEWLNELTIAQFKMGKISGLLIESYIRQYMDEAVKTRNKEVAKEISKLLKYI</sequence>
<keyword evidence="2" id="KW-1185">Reference proteome</keyword>
<reference evidence="1" key="2">
    <citation type="submission" date="2020-09" db="EMBL/GenBank/DDBJ databases">
        <authorList>
            <person name="Sun Q."/>
            <person name="Zhou Y."/>
        </authorList>
    </citation>
    <scope>NUCLEOTIDE SEQUENCE</scope>
    <source>
        <strain evidence="1">CGMCC 1.6333</strain>
    </source>
</reference>
<dbReference type="AlphaFoldDB" id="A0A917TMY4"/>
<dbReference type="EMBL" id="BMLG01000005">
    <property type="protein sequence ID" value="GGM29597.1"/>
    <property type="molecule type" value="Genomic_DNA"/>
</dbReference>
<dbReference type="Proteomes" id="UP000618460">
    <property type="component" value="Unassembled WGS sequence"/>
</dbReference>
<comment type="caution">
    <text evidence="1">The sequence shown here is derived from an EMBL/GenBank/DDBJ whole genome shotgun (WGS) entry which is preliminary data.</text>
</comment>
<accession>A0A917TMY4</accession>
<proteinExistence type="predicted"/>
<organism evidence="1 2">
    <name type="scientific">Paraliobacillus quinghaiensis</name>
    <dbReference type="NCBI Taxonomy" id="470815"/>
    <lineage>
        <taxon>Bacteria</taxon>
        <taxon>Bacillati</taxon>
        <taxon>Bacillota</taxon>
        <taxon>Bacilli</taxon>
        <taxon>Bacillales</taxon>
        <taxon>Bacillaceae</taxon>
        <taxon>Paraliobacillus</taxon>
    </lineage>
</organism>
<gene>
    <name evidence="1" type="ORF">GCM10011351_14630</name>
</gene>
<name>A0A917TMY4_9BACI</name>
<evidence type="ECO:0000313" key="2">
    <source>
        <dbReference type="Proteomes" id="UP000618460"/>
    </source>
</evidence>
<evidence type="ECO:0000313" key="1">
    <source>
        <dbReference type="EMBL" id="GGM29597.1"/>
    </source>
</evidence>